<sequence length="489" mass="54206">MQRVEYDMTNLSANTQAILMLVSPLIAGGSTERKLLLTHREYTNLVKTLQQIDSQPADLIDREKISDILNTLEKHQFDQERLSRLLGRGMQLGLALEHWQQRSIQVISRADDMYPQRLKKTLQYLAPALLYVCGDIALLQKGGLAVVGSRHVDADLLEYTRNVGEIAASADCTIVSGGAKGIDQAAMQGATAAGGRVIGVIANNLETAVMRNRSDLLQGRLLLCSPFDPAVRFEVWRAMDRNKLIYALSDIALVVESDVEKGGTWQGAVEQIQKLKVVPVYTRTSGPDSRGLAALRRLGAHSWPEFDDIEDLRRFIHDIRKRDKNPDLPLFSQQTTPAIDSSGIVVDSAYTEASIKSPEQPNTLTIGESATSPESYGPPTPLPVSQEESRLAPRQEQSWGDQLFAHVEEIILQLLDELGPLKLEEIATYLKTTKGHRGQTAQWLKRMLDAGKIEKLPKSRYQGTESNQMSFSRPLTESDTSSIAPVTKQ</sequence>
<feature type="region of interest" description="Disordered" evidence="2">
    <location>
        <begin position="455"/>
        <end position="489"/>
    </location>
</feature>
<dbReference type="EMBL" id="VXMH01000014">
    <property type="protein sequence ID" value="MYC93758.1"/>
    <property type="molecule type" value="Genomic_DNA"/>
</dbReference>
<proteinExistence type="inferred from homology"/>
<dbReference type="InterPro" id="IPR003488">
    <property type="entry name" value="DprA"/>
</dbReference>
<dbReference type="SUPFAM" id="SSF102405">
    <property type="entry name" value="MCP/YpsA-like"/>
    <property type="match status" value="1"/>
</dbReference>
<dbReference type="PANTHER" id="PTHR43022:SF1">
    <property type="entry name" value="PROTEIN SMF"/>
    <property type="match status" value="1"/>
</dbReference>
<dbReference type="GO" id="GO:0009294">
    <property type="term" value="P:DNA-mediated transformation"/>
    <property type="evidence" value="ECO:0007669"/>
    <property type="project" value="InterPro"/>
</dbReference>
<comment type="similarity">
    <text evidence="1">Belongs to the DprA/Smf family.</text>
</comment>
<feature type="domain" description="Smf/DprA SLOG" evidence="3">
    <location>
        <begin position="106"/>
        <end position="309"/>
    </location>
</feature>
<evidence type="ECO:0000313" key="4">
    <source>
        <dbReference type="EMBL" id="MYC93758.1"/>
    </source>
</evidence>
<feature type="compositionally biased region" description="Polar residues" evidence="2">
    <location>
        <begin position="461"/>
        <end position="489"/>
    </location>
</feature>
<protein>
    <submittedName>
        <fullName evidence="4">DNA-processing protein DprA</fullName>
    </submittedName>
</protein>
<accession>A0A6B1D2F7</accession>
<dbReference type="Pfam" id="PF02481">
    <property type="entry name" value="DNA_processg_A"/>
    <property type="match status" value="1"/>
</dbReference>
<feature type="compositionally biased region" description="Polar residues" evidence="2">
    <location>
        <begin position="357"/>
        <end position="374"/>
    </location>
</feature>
<evidence type="ECO:0000256" key="1">
    <source>
        <dbReference type="ARBA" id="ARBA00006525"/>
    </source>
</evidence>
<dbReference type="PANTHER" id="PTHR43022">
    <property type="entry name" value="PROTEIN SMF"/>
    <property type="match status" value="1"/>
</dbReference>
<dbReference type="InterPro" id="IPR057666">
    <property type="entry name" value="DrpA_SLOG"/>
</dbReference>
<dbReference type="AlphaFoldDB" id="A0A6B1D2F7"/>
<comment type="caution">
    <text evidence="4">The sequence shown here is derived from an EMBL/GenBank/DDBJ whole genome shotgun (WGS) entry which is preliminary data.</text>
</comment>
<gene>
    <name evidence="4" type="ORF">F4X14_02200</name>
</gene>
<evidence type="ECO:0000256" key="2">
    <source>
        <dbReference type="SAM" id="MobiDB-lite"/>
    </source>
</evidence>
<evidence type="ECO:0000259" key="3">
    <source>
        <dbReference type="Pfam" id="PF02481"/>
    </source>
</evidence>
<feature type="region of interest" description="Disordered" evidence="2">
    <location>
        <begin position="356"/>
        <end position="395"/>
    </location>
</feature>
<dbReference type="Gene3D" id="3.40.50.450">
    <property type="match status" value="1"/>
</dbReference>
<name>A0A6B1D2F7_9CHLR</name>
<reference evidence="4" key="1">
    <citation type="submission" date="2019-09" db="EMBL/GenBank/DDBJ databases">
        <title>Characterisation of the sponge microbiome using genome-centric metagenomics.</title>
        <authorList>
            <person name="Engelberts J.P."/>
            <person name="Robbins S.J."/>
            <person name="De Goeij J.M."/>
            <person name="Aranda M."/>
            <person name="Bell S.C."/>
            <person name="Webster N.S."/>
        </authorList>
    </citation>
    <scope>NUCLEOTIDE SEQUENCE</scope>
    <source>
        <strain evidence="4">SB0661_bin_32</strain>
    </source>
</reference>
<organism evidence="4">
    <name type="scientific">Caldilineaceae bacterium SB0661_bin_32</name>
    <dbReference type="NCBI Taxonomy" id="2605255"/>
    <lineage>
        <taxon>Bacteria</taxon>
        <taxon>Bacillati</taxon>
        <taxon>Chloroflexota</taxon>
        <taxon>Caldilineae</taxon>
        <taxon>Caldilineales</taxon>
        <taxon>Caldilineaceae</taxon>
    </lineage>
</organism>